<protein>
    <submittedName>
        <fullName evidence="2">Uncharacterized protein</fullName>
    </submittedName>
</protein>
<dbReference type="Proteomes" id="UP000309215">
    <property type="component" value="Unassembled WGS sequence"/>
</dbReference>
<dbReference type="EMBL" id="SSMQ01000042">
    <property type="protein sequence ID" value="TKD01042.1"/>
    <property type="molecule type" value="Genomic_DNA"/>
</dbReference>
<dbReference type="RefSeq" id="WP_170229542.1">
    <property type="nucleotide sequence ID" value="NZ_SSMQ01000042.1"/>
</dbReference>
<comment type="caution">
    <text evidence="2">The sequence shown here is derived from an EMBL/GenBank/DDBJ whole genome shotgun (WGS) entry which is preliminary data.</text>
</comment>
<organism evidence="2 3">
    <name type="scientific">Polyangium fumosum</name>
    <dbReference type="NCBI Taxonomy" id="889272"/>
    <lineage>
        <taxon>Bacteria</taxon>
        <taxon>Pseudomonadati</taxon>
        <taxon>Myxococcota</taxon>
        <taxon>Polyangia</taxon>
        <taxon>Polyangiales</taxon>
        <taxon>Polyangiaceae</taxon>
        <taxon>Polyangium</taxon>
    </lineage>
</organism>
<reference evidence="2 3" key="1">
    <citation type="submission" date="2019-04" db="EMBL/GenBank/DDBJ databases">
        <authorList>
            <person name="Li Y."/>
            <person name="Wang J."/>
        </authorList>
    </citation>
    <scope>NUCLEOTIDE SEQUENCE [LARGE SCALE GENOMIC DNA]</scope>
    <source>
        <strain evidence="2 3">DSM 14668</strain>
    </source>
</reference>
<evidence type="ECO:0000256" key="1">
    <source>
        <dbReference type="SAM" id="MobiDB-lite"/>
    </source>
</evidence>
<proteinExistence type="predicted"/>
<keyword evidence="3" id="KW-1185">Reference proteome</keyword>
<accession>A0A4U1J323</accession>
<sequence>MRKLLQRAGAPRGQAALRPRTPVPLFLLLVAMAGCSASPTPGPQTPANAGNETPTPDTTKPPAPDATASAEPKPKPDEAKPAGGEKAAYREEELSEPKFDLVITPLPAAPKGLSAAPKACDAFVKRKPAAAPVCAERAQALEALDKALAEGNADKRDVALAGLESCAGLPPGLTRALRAELAPTACADVILEPVIAAPPKGIDGAIYTTMRGLATAARLSRAGDAPPKIAAPYDKKKLLTFIGGPMKDWVAEQATAIQALSNEGAGLRSYARGVAAIEAGMADLRLVEAVRAVPLPPELAKDPEARNVYYAELDQTLDPRKDRGRDATLVGLRDLAVVGVLRDARIDRARGLLSRLYGGRRIDALDGLVVPPLSKAAPADVTERLATKLPTFYAGQLLPKDAAAKAGVLRALIERGVPLSYRAALKTEKLPDDARRMYARARIELGRVYLRAVDFDQAAALYAGLPEGARTDEDAFFAALVGALRNGPEDAATMVRTAPVSMLGMGQIAGLDTITKAKGPFAGAAAFDAALIKQITAPIGADAAYFRDVAARFREAAGLLGDAAQRKAAEDRAKAAEATASAIH</sequence>
<gene>
    <name evidence="2" type="ORF">E8A74_32265</name>
</gene>
<evidence type="ECO:0000313" key="2">
    <source>
        <dbReference type="EMBL" id="TKD01042.1"/>
    </source>
</evidence>
<evidence type="ECO:0000313" key="3">
    <source>
        <dbReference type="Proteomes" id="UP000309215"/>
    </source>
</evidence>
<dbReference type="AlphaFoldDB" id="A0A4U1J323"/>
<feature type="region of interest" description="Disordered" evidence="1">
    <location>
        <begin position="38"/>
        <end position="93"/>
    </location>
</feature>
<name>A0A4U1J323_9BACT</name>
<dbReference type="PROSITE" id="PS51257">
    <property type="entry name" value="PROKAR_LIPOPROTEIN"/>
    <property type="match status" value="1"/>
</dbReference>